<dbReference type="Pfam" id="PF03328">
    <property type="entry name" value="HpcH_HpaI"/>
    <property type="match status" value="1"/>
</dbReference>
<evidence type="ECO:0000256" key="3">
    <source>
        <dbReference type="ARBA" id="ARBA00022842"/>
    </source>
</evidence>
<accession>A0ABV2Q1Z0</accession>
<dbReference type="InterPro" id="IPR005000">
    <property type="entry name" value="Aldolase/citrate-lyase_domain"/>
</dbReference>
<evidence type="ECO:0000313" key="6">
    <source>
        <dbReference type="Proteomes" id="UP001549320"/>
    </source>
</evidence>
<organism evidence="5 6">
    <name type="scientific">Ottowia thiooxydans</name>
    <dbReference type="NCBI Taxonomy" id="219182"/>
    <lineage>
        <taxon>Bacteria</taxon>
        <taxon>Pseudomonadati</taxon>
        <taxon>Pseudomonadota</taxon>
        <taxon>Betaproteobacteria</taxon>
        <taxon>Burkholderiales</taxon>
        <taxon>Comamonadaceae</taxon>
        <taxon>Ottowia</taxon>
    </lineage>
</organism>
<name>A0ABV2Q1Z0_9BURK</name>
<dbReference type="PANTHER" id="PTHR32308">
    <property type="entry name" value="LYASE BETA SUBUNIT, PUTATIVE (AFU_ORTHOLOGUE AFUA_4G13030)-RELATED"/>
    <property type="match status" value="1"/>
</dbReference>
<dbReference type="PIRSF" id="PIRSF015582">
    <property type="entry name" value="Cit_lyase_B"/>
    <property type="match status" value="1"/>
</dbReference>
<feature type="domain" description="HpcH/HpaI aldolase/citrate lyase" evidence="4">
    <location>
        <begin position="2"/>
        <end position="227"/>
    </location>
</feature>
<dbReference type="RefSeq" id="WP_354440265.1">
    <property type="nucleotide sequence ID" value="NZ_JBEPSH010000001.1"/>
</dbReference>
<evidence type="ECO:0000313" key="5">
    <source>
        <dbReference type="EMBL" id="MET4575039.1"/>
    </source>
</evidence>
<evidence type="ECO:0000256" key="1">
    <source>
        <dbReference type="ARBA" id="ARBA00001946"/>
    </source>
</evidence>
<gene>
    <name evidence="5" type="ORF">ABIE13_000136</name>
</gene>
<protein>
    <submittedName>
        <fullName evidence="5">Citrate lyase subunit beta/citryl-CoA lyase</fullName>
        <ecNumber evidence="5">4.1.3.34</ecNumber>
    </submittedName>
</protein>
<comment type="caution">
    <text evidence="5">The sequence shown here is derived from an EMBL/GenBank/DDBJ whole genome shotgun (WGS) entry which is preliminary data.</text>
</comment>
<evidence type="ECO:0000256" key="2">
    <source>
        <dbReference type="ARBA" id="ARBA00022723"/>
    </source>
</evidence>
<dbReference type="InterPro" id="IPR015813">
    <property type="entry name" value="Pyrv/PenolPyrv_kinase-like_dom"/>
</dbReference>
<sequence>MRSLLFVPGHDERKLVKGLSCSADALIVDLEDAVPEAEKPRARGITSDFVKAHYAEVPIFVRINAFSTGWAQDDLAAVVLARPYGIVLPKCASSRDVKLLSIHLSALEAREGIPAGSIRILPIVTETAASVLGAASYGEHPNDRLVGLTWGGEDLAADIGATGNRGPDGRYAPLYELARSLTLLGATSAQVAPIDAVFTNFRDTSGLKSEAEQALRDGFTGKMAIHPDQIGTINDAFTPTTSDVEWARRVVEAFQAAPTKGAIQLDGKMLDRPHLRSAQRVLARSAAASAN</sequence>
<keyword evidence="2" id="KW-0479">Metal-binding</keyword>
<dbReference type="Proteomes" id="UP001549320">
    <property type="component" value="Unassembled WGS sequence"/>
</dbReference>
<dbReference type="PANTHER" id="PTHR32308:SF0">
    <property type="entry name" value="HPCH_HPAI ALDOLASE_CITRATE LYASE DOMAIN-CONTAINING PROTEIN"/>
    <property type="match status" value="1"/>
</dbReference>
<dbReference type="Gene3D" id="3.20.20.60">
    <property type="entry name" value="Phosphoenolpyruvate-binding domains"/>
    <property type="match status" value="1"/>
</dbReference>
<dbReference type="EMBL" id="JBEPSH010000001">
    <property type="protein sequence ID" value="MET4575039.1"/>
    <property type="molecule type" value="Genomic_DNA"/>
</dbReference>
<keyword evidence="6" id="KW-1185">Reference proteome</keyword>
<dbReference type="EC" id="4.1.3.34" evidence="5"/>
<dbReference type="InterPro" id="IPR011206">
    <property type="entry name" value="Citrate_lyase_beta/mcl1/mcl2"/>
</dbReference>
<proteinExistence type="predicted"/>
<keyword evidence="3" id="KW-0460">Magnesium</keyword>
<keyword evidence="5" id="KW-0456">Lyase</keyword>
<dbReference type="GO" id="GO:0008816">
    <property type="term" value="F:citryl-CoA lyase activity"/>
    <property type="evidence" value="ECO:0007669"/>
    <property type="project" value="UniProtKB-EC"/>
</dbReference>
<dbReference type="InterPro" id="IPR040442">
    <property type="entry name" value="Pyrv_kinase-like_dom_sf"/>
</dbReference>
<dbReference type="SUPFAM" id="SSF51621">
    <property type="entry name" value="Phosphoenolpyruvate/pyruvate domain"/>
    <property type="match status" value="1"/>
</dbReference>
<evidence type="ECO:0000259" key="4">
    <source>
        <dbReference type="Pfam" id="PF03328"/>
    </source>
</evidence>
<comment type="cofactor">
    <cofactor evidence="1">
        <name>Mg(2+)</name>
        <dbReference type="ChEBI" id="CHEBI:18420"/>
    </cofactor>
</comment>
<reference evidence="5 6" key="1">
    <citation type="submission" date="2024-06" db="EMBL/GenBank/DDBJ databases">
        <title>Sorghum-associated microbial communities from plants grown in Nebraska, USA.</title>
        <authorList>
            <person name="Schachtman D."/>
        </authorList>
    </citation>
    <scope>NUCLEOTIDE SEQUENCE [LARGE SCALE GENOMIC DNA]</scope>
    <source>
        <strain evidence="5 6">2709</strain>
    </source>
</reference>